<dbReference type="Gene3D" id="3.10.180.10">
    <property type="entry name" value="2,3-Dihydroxybiphenyl 1,2-Dioxygenase, domain 1"/>
    <property type="match status" value="1"/>
</dbReference>
<accession>A0ABQ6ZED6</accession>
<dbReference type="InterPro" id="IPR029068">
    <property type="entry name" value="Glyas_Bleomycin-R_OHBP_Dase"/>
</dbReference>
<protein>
    <submittedName>
        <fullName evidence="2">Glyoxalase</fullName>
    </submittedName>
</protein>
<dbReference type="SUPFAM" id="SSF54593">
    <property type="entry name" value="Glyoxalase/Bleomycin resistance protein/Dihydroxybiphenyl dioxygenase"/>
    <property type="match status" value="1"/>
</dbReference>
<name>A0ABQ6ZED6_9GAMM</name>
<keyword evidence="3" id="KW-1185">Reference proteome</keyword>
<dbReference type="InterPro" id="IPR037523">
    <property type="entry name" value="VOC_core"/>
</dbReference>
<feature type="domain" description="VOC" evidence="1">
    <location>
        <begin position="1"/>
        <end position="122"/>
    </location>
</feature>
<dbReference type="CDD" id="cd06587">
    <property type="entry name" value="VOC"/>
    <property type="match status" value="1"/>
</dbReference>
<dbReference type="PROSITE" id="PS51819">
    <property type="entry name" value="VOC"/>
    <property type="match status" value="1"/>
</dbReference>
<dbReference type="Proteomes" id="UP000781710">
    <property type="component" value="Unassembled WGS sequence"/>
</dbReference>
<evidence type="ECO:0000313" key="3">
    <source>
        <dbReference type="Proteomes" id="UP000781710"/>
    </source>
</evidence>
<gene>
    <name evidence="2" type="ORF">CSC78_14960</name>
</gene>
<dbReference type="EMBL" id="PDWW01000024">
    <property type="protein sequence ID" value="KAF1723740.1"/>
    <property type="molecule type" value="Genomic_DNA"/>
</dbReference>
<dbReference type="InterPro" id="IPR041581">
    <property type="entry name" value="Glyoxalase_6"/>
</dbReference>
<reference evidence="2 3" key="1">
    <citation type="submission" date="2017-10" db="EMBL/GenBank/DDBJ databases">
        <title>Whole genome sequencing of members of genus Pseudoxanthomonas.</title>
        <authorList>
            <person name="Kumar S."/>
            <person name="Bansal K."/>
            <person name="Kaur A."/>
            <person name="Patil P."/>
            <person name="Sharma S."/>
            <person name="Patil P.B."/>
        </authorList>
    </citation>
    <scope>NUCLEOTIDE SEQUENCE [LARGE SCALE GENOMIC DNA]</scope>
    <source>
        <strain evidence="2 3">DSM 17109</strain>
    </source>
</reference>
<comment type="caution">
    <text evidence="2">The sequence shown here is derived from an EMBL/GenBank/DDBJ whole genome shotgun (WGS) entry which is preliminary data.</text>
</comment>
<evidence type="ECO:0000259" key="1">
    <source>
        <dbReference type="PROSITE" id="PS51819"/>
    </source>
</evidence>
<evidence type="ECO:0000313" key="2">
    <source>
        <dbReference type="EMBL" id="KAF1723740.1"/>
    </source>
</evidence>
<proteinExistence type="predicted"/>
<dbReference type="RefSeq" id="WP_162338671.1">
    <property type="nucleotide sequence ID" value="NZ_JBHSRQ010000016.1"/>
</dbReference>
<organism evidence="2 3">
    <name type="scientific">Pseudoxanthomonas japonensis</name>
    <dbReference type="NCBI Taxonomy" id="69284"/>
    <lineage>
        <taxon>Bacteria</taxon>
        <taxon>Pseudomonadati</taxon>
        <taxon>Pseudomonadota</taxon>
        <taxon>Gammaproteobacteria</taxon>
        <taxon>Lysobacterales</taxon>
        <taxon>Lysobacteraceae</taxon>
        <taxon>Pseudoxanthomonas</taxon>
    </lineage>
</organism>
<dbReference type="Pfam" id="PF18029">
    <property type="entry name" value="Glyoxalase_6"/>
    <property type="match status" value="1"/>
</dbReference>
<sequence length="132" mass="14507">MHLLINIDVPDLPAAEALYTQAFGLSAGRRFGDGGVELLGAQAPIYLLQNAAGSIAAADMPRDYTRHWTPVHLDVVVDSLEPALDRALRAGLMQETDIRDANWGRIVRLADPWGHGWCLLQFVNRGYDEIAT</sequence>